<dbReference type="Proteomes" id="UP000037632">
    <property type="component" value="Unassembled WGS sequence"/>
</dbReference>
<dbReference type="Gene3D" id="3.40.1440.10">
    <property type="entry name" value="GIY-YIG endonuclease"/>
    <property type="match status" value="1"/>
</dbReference>
<reference evidence="2 3" key="1">
    <citation type="journal article" date="2015" name="Antimicrob. Agents Chemother.">
        <title>Whole-Genome Sequencing Identifies Emergence of a Quinolone Resistance Mutation in a Case of Stenotrophomonas maltophilia Bacteremia.</title>
        <authorList>
            <person name="Pak T.R."/>
            <person name="Altman D.R."/>
            <person name="Attie O."/>
            <person name="Sebra R."/>
            <person name="Hamula C.L."/>
            <person name="Lewis M."/>
            <person name="Deikus G."/>
            <person name="Newman L.C."/>
            <person name="Fang G."/>
            <person name="Hand J."/>
            <person name="Papel G."/>
            <person name="Wallach F."/>
            <person name="Schadt E.E."/>
            <person name="Huprikar S."/>
            <person name="van Bakel H."/>
            <person name="Kasarskis A."/>
            <person name="Bashir A."/>
        </authorList>
    </citation>
    <scope>NUCLEOTIDE SEQUENCE [LARGE SCALE GENOMIC DNA]</scope>
    <source>
        <strain evidence="2 3">ISMMS6</strain>
    </source>
</reference>
<dbReference type="SMART" id="SM00465">
    <property type="entry name" value="GIYc"/>
    <property type="match status" value="1"/>
</dbReference>
<dbReference type="InterPro" id="IPR000305">
    <property type="entry name" value="GIY-YIG_endonuc"/>
</dbReference>
<dbReference type="AlphaFoldDB" id="A0AB34TFH0"/>
<dbReference type="InterPro" id="IPR035901">
    <property type="entry name" value="GIY-YIG_endonuc_sf"/>
</dbReference>
<dbReference type="SUPFAM" id="SSF82771">
    <property type="entry name" value="GIY-YIG endonuclease"/>
    <property type="match status" value="1"/>
</dbReference>
<organism evidence="2 3">
    <name type="scientific">Stenotrophomonas maltophilia</name>
    <name type="common">Pseudomonas maltophilia</name>
    <name type="synonym">Xanthomonas maltophilia</name>
    <dbReference type="NCBI Taxonomy" id="40324"/>
    <lineage>
        <taxon>Bacteria</taxon>
        <taxon>Pseudomonadati</taxon>
        <taxon>Pseudomonadota</taxon>
        <taxon>Gammaproteobacteria</taxon>
        <taxon>Lysobacterales</taxon>
        <taxon>Lysobacteraceae</taxon>
        <taxon>Stenotrophomonas</taxon>
        <taxon>Stenotrophomonas maltophilia group</taxon>
    </lineage>
</organism>
<evidence type="ECO:0000313" key="2">
    <source>
        <dbReference type="EMBL" id="KOO81634.1"/>
    </source>
</evidence>
<gene>
    <name evidence="2" type="ORF">VL23_15870</name>
</gene>
<dbReference type="RefSeq" id="WP_053462660.1">
    <property type="nucleotide sequence ID" value="NZ_JZIW01000002.1"/>
</dbReference>
<evidence type="ECO:0000313" key="3">
    <source>
        <dbReference type="Proteomes" id="UP000037632"/>
    </source>
</evidence>
<accession>A0AB34TFH0</accession>
<feature type="domain" description="GIY-YIG" evidence="1">
    <location>
        <begin position="88"/>
        <end position="157"/>
    </location>
</feature>
<evidence type="ECO:0000259" key="1">
    <source>
        <dbReference type="SMART" id="SM00465"/>
    </source>
</evidence>
<comment type="caution">
    <text evidence="2">The sequence shown here is derived from an EMBL/GenBank/DDBJ whole genome shotgun (WGS) entry which is preliminary data.</text>
</comment>
<dbReference type="EMBL" id="JZIW01000002">
    <property type="protein sequence ID" value="KOO81634.1"/>
    <property type="molecule type" value="Genomic_DNA"/>
</dbReference>
<sequence length="159" mass="18182">MASIILRGKRYRAEVARLGIRRSSSFNTFEEARAWAVQLETEILGRAPTDRFGLPPAPVHEIEAAEVIAAGLTMQRGEILRLPKFRPACGVYFLIDEDEIVYVGKSVDLHRRVAEHYARWKQFDCYTYVACLPEQLDQLERHYIRDLRPILNVAGVPNG</sequence>
<name>A0AB34TFH0_STEMA</name>
<proteinExistence type="predicted"/>
<protein>
    <recommendedName>
        <fullName evidence="1">GIY-YIG domain-containing protein</fullName>
    </recommendedName>
</protein>
<dbReference type="CDD" id="cd00719">
    <property type="entry name" value="GIY-YIG_SF"/>
    <property type="match status" value="1"/>
</dbReference>